<sequence>MWSISKSVMLISSHLNKQRLTSDQEDKFDRNFLHLQNHAEFHSLYSQAIPNLEHQSPISLNIDESSRPSGNPT</sequence>
<organism evidence="1 2">
    <name type="scientific">Solanum commersonii</name>
    <name type="common">Commerson's wild potato</name>
    <name type="synonym">Commerson's nightshade</name>
    <dbReference type="NCBI Taxonomy" id="4109"/>
    <lineage>
        <taxon>Eukaryota</taxon>
        <taxon>Viridiplantae</taxon>
        <taxon>Streptophyta</taxon>
        <taxon>Embryophyta</taxon>
        <taxon>Tracheophyta</taxon>
        <taxon>Spermatophyta</taxon>
        <taxon>Magnoliopsida</taxon>
        <taxon>eudicotyledons</taxon>
        <taxon>Gunneridae</taxon>
        <taxon>Pentapetalae</taxon>
        <taxon>asterids</taxon>
        <taxon>lamiids</taxon>
        <taxon>Solanales</taxon>
        <taxon>Solanaceae</taxon>
        <taxon>Solanoideae</taxon>
        <taxon>Solaneae</taxon>
        <taxon>Solanum</taxon>
    </lineage>
</organism>
<gene>
    <name evidence="1" type="ORF">H5410_047467</name>
</gene>
<comment type="caution">
    <text evidence="1">The sequence shown here is derived from an EMBL/GenBank/DDBJ whole genome shotgun (WGS) entry which is preliminary data.</text>
</comment>
<reference evidence="1 2" key="1">
    <citation type="submission" date="2020-09" db="EMBL/GenBank/DDBJ databases">
        <title>De no assembly of potato wild relative species, Solanum commersonii.</title>
        <authorList>
            <person name="Cho K."/>
        </authorList>
    </citation>
    <scope>NUCLEOTIDE SEQUENCE [LARGE SCALE GENOMIC DNA]</scope>
    <source>
        <strain evidence="1">LZ3.2</strain>
        <tissue evidence="1">Leaf</tissue>
    </source>
</reference>
<proteinExistence type="predicted"/>
<accession>A0A9J5XF77</accession>
<dbReference type="EMBL" id="JACXVP010000009">
    <property type="protein sequence ID" value="KAG5587033.1"/>
    <property type="molecule type" value="Genomic_DNA"/>
</dbReference>
<dbReference type="Proteomes" id="UP000824120">
    <property type="component" value="Chromosome 9"/>
</dbReference>
<name>A0A9J5XF77_SOLCO</name>
<evidence type="ECO:0000313" key="1">
    <source>
        <dbReference type="EMBL" id="KAG5587033.1"/>
    </source>
</evidence>
<dbReference type="AlphaFoldDB" id="A0A9J5XF77"/>
<protein>
    <submittedName>
        <fullName evidence="1">Uncharacterized protein</fullName>
    </submittedName>
</protein>
<keyword evidence="2" id="KW-1185">Reference proteome</keyword>
<evidence type="ECO:0000313" key="2">
    <source>
        <dbReference type="Proteomes" id="UP000824120"/>
    </source>
</evidence>